<evidence type="ECO:0008006" key="3">
    <source>
        <dbReference type="Google" id="ProtNLM"/>
    </source>
</evidence>
<keyword evidence="1" id="KW-1133">Transmembrane helix</keyword>
<dbReference type="AlphaFoldDB" id="A0A6S6SFU3"/>
<evidence type="ECO:0000313" key="2">
    <source>
        <dbReference type="EMBL" id="CAA6801718.1"/>
    </source>
</evidence>
<keyword evidence="1" id="KW-0472">Membrane</keyword>
<dbReference type="EMBL" id="CACVAQ010000067">
    <property type="protein sequence ID" value="CAA6801718.1"/>
    <property type="molecule type" value="Genomic_DNA"/>
</dbReference>
<protein>
    <recommendedName>
        <fullName evidence="3">Septum formation initiator</fullName>
    </recommendedName>
</protein>
<organism evidence="2">
    <name type="scientific">uncultured Aureispira sp</name>
    <dbReference type="NCBI Taxonomy" id="1331704"/>
    <lineage>
        <taxon>Bacteria</taxon>
        <taxon>Pseudomonadati</taxon>
        <taxon>Bacteroidota</taxon>
        <taxon>Saprospiria</taxon>
        <taxon>Saprospirales</taxon>
        <taxon>Saprospiraceae</taxon>
        <taxon>Aureispira</taxon>
        <taxon>environmental samples</taxon>
    </lineage>
</organism>
<proteinExistence type="predicted"/>
<reference evidence="2" key="1">
    <citation type="submission" date="2020-01" db="EMBL/GenBank/DDBJ databases">
        <authorList>
            <person name="Meier V. D."/>
            <person name="Meier V D."/>
        </authorList>
    </citation>
    <scope>NUCLEOTIDE SEQUENCE</scope>
    <source>
        <strain evidence="2">HLG_WM_MAG_10</strain>
    </source>
</reference>
<evidence type="ECO:0000256" key="1">
    <source>
        <dbReference type="SAM" id="Phobius"/>
    </source>
</evidence>
<sequence length="105" mass="12478">MATKPTKLELLLEDIPAPIRNKFIVVTALFVAWMFFFDNNSIISQYRLQATLQELESKKAYYEGEISQAEKDNKELFTDDKTREKFAREHYYMKKADEEVFVIEK</sequence>
<feature type="transmembrane region" description="Helical" evidence="1">
    <location>
        <begin position="20"/>
        <end position="37"/>
    </location>
</feature>
<gene>
    <name evidence="2" type="ORF">HELGO_WM31170</name>
</gene>
<name>A0A6S6SFU3_9BACT</name>
<accession>A0A6S6SFU3</accession>
<keyword evidence="1" id="KW-0812">Transmembrane</keyword>